<sequence>MEIGRKNSQEKNLIHPEAKMRQKLQQKKAMEKAIEERPLKEGDNSIAATISDSEATAMANIPQGEVKNTNTHPGTSTRNTMKENRGTSSEGK</sequence>
<organism evidence="2 3">
    <name type="scientific">Chitiniphilus eburneus</name>
    <dbReference type="NCBI Taxonomy" id="2571148"/>
    <lineage>
        <taxon>Bacteria</taxon>
        <taxon>Pseudomonadati</taxon>
        <taxon>Pseudomonadota</taxon>
        <taxon>Betaproteobacteria</taxon>
        <taxon>Neisseriales</taxon>
        <taxon>Chitinibacteraceae</taxon>
        <taxon>Chitiniphilus</taxon>
    </lineage>
</organism>
<comment type="caution">
    <text evidence="2">The sequence shown here is derived from an EMBL/GenBank/DDBJ whole genome shotgun (WGS) entry which is preliminary data.</text>
</comment>
<evidence type="ECO:0000256" key="1">
    <source>
        <dbReference type="SAM" id="MobiDB-lite"/>
    </source>
</evidence>
<feature type="region of interest" description="Disordered" evidence="1">
    <location>
        <begin position="29"/>
        <end position="92"/>
    </location>
</feature>
<keyword evidence="3" id="KW-1185">Reference proteome</keyword>
<protein>
    <submittedName>
        <fullName evidence="2">Uncharacterized protein</fullName>
    </submittedName>
</protein>
<dbReference type="Proteomes" id="UP000310016">
    <property type="component" value="Unassembled WGS sequence"/>
</dbReference>
<dbReference type="AlphaFoldDB" id="A0A4U0QJF2"/>
<feature type="compositionally biased region" description="Basic and acidic residues" evidence="1">
    <location>
        <begin position="29"/>
        <end position="43"/>
    </location>
</feature>
<feature type="compositionally biased region" description="Basic and acidic residues" evidence="1">
    <location>
        <begin position="80"/>
        <end position="92"/>
    </location>
</feature>
<accession>A0A4U0QJF2</accession>
<evidence type="ECO:0000313" key="3">
    <source>
        <dbReference type="Proteomes" id="UP000310016"/>
    </source>
</evidence>
<dbReference type="EMBL" id="SUMF01000003">
    <property type="protein sequence ID" value="TJZ76194.1"/>
    <property type="molecule type" value="Genomic_DNA"/>
</dbReference>
<reference evidence="2 3" key="1">
    <citation type="submission" date="2019-04" db="EMBL/GenBank/DDBJ databases">
        <title>Chitiniphilus eburnea sp. nov., a novel chitinolytic bacterium isolated from aquaculture sludge.</title>
        <authorList>
            <person name="Sheng M."/>
        </authorList>
    </citation>
    <scope>NUCLEOTIDE SEQUENCE [LARGE SCALE GENOMIC DNA]</scope>
    <source>
        <strain evidence="2 3">HX-2-15</strain>
    </source>
</reference>
<dbReference type="RefSeq" id="WP_136772244.1">
    <property type="nucleotide sequence ID" value="NZ_CP156074.1"/>
</dbReference>
<gene>
    <name evidence="2" type="ORF">FAZ21_05305</name>
</gene>
<evidence type="ECO:0000313" key="2">
    <source>
        <dbReference type="EMBL" id="TJZ76194.1"/>
    </source>
</evidence>
<name>A0A4U0QJF2_9NEIS</name>
<feature type="compositionally biased region" description="Polar residues" evidence="1">
    <location>
        <begin position="66"/>
        <end position="79"/>
    </location>
</feature>
<proteinExistence type="predicted"/>